<reference evidence="1" key="2">
    <citation type="journal article" date="2012" name="PLoS ONE">
        <title>A Deeply Branching Thermophilic Bacterium with an Ancient Acetyl-CoA Pathway Dominates a Subsurface Ecosystem.</title>
        <authorList>
            <person name="Takami H."/>
            <person name="Noguchi H."/>
            <person name="Takaki Y."/>
            <person name="Uchiyama I."/>
            <person name="Toyoda A."/>
            <person name="Nishi S."/>
            <person name="Chee G.-J."/>
            <person name="Arai W."/>
            <person name="Nunoura T."/>
            <person name="Itoh T."/>
            <person name="Hattori M."/>
            <person name="Takai K."/>
        </authorList>
    </citation>
    <scope>NUCLEOTIDE SEQUENCE</scope>
</reference>
<evidence type="ECO:0000313" key="1">
    <source>
        <dbReference type="EMBL" id="BAL55179.1"/>
    </source>
</evidence>
<sequence length="109" mass="11755">MQRGRGLVLVAVLLVPLGITACEPIQTQQVSLSGWFHAIWYDGPPGSGTGGVTYWLDDDQGESHRLLIDEKLLQPLGGPEALNGRRVKITAELVSTPPGALRVLTIELE</sequence>
<name>H5SG93_9BACT</name>
<evidence type="ECO:0008006" key="3">
    <source>
        <dbReference type="Google" id="ProtNLM"/>
    </source>
</evidence>
<dbReference type="EMBL" id="AP011711">
    <property type="protein sequence ID" value="BAL55179.1"/>
    <property type="molecule type" value="Genomic_DNA"/>
</dbReference>
<proteinExistence type="predicted"/>
<reference evidence="1" key="1">
    <citation type="journal article" date="2005" name="Environ. Microbiol.">
        <title>Genetic and functional properties of uncultivated thermophilic crenarchaeotes from a subsurface gold mine as revealed by analysis of genome fragments.</title>
        <authorList>
            <person name="Nunoura T."/>
            <person name="Hirayama H."/>
            <person name="Takami H."/>
            <person name="Oida H."/>
            <person name="Nishi S."/>
            <person name="Shimamura S."/>
            <person name="Suzuki Y."/>
            <person name="Inagaki F."/>
            <person name="Takai K."/>
            <person name="Nealson K.H."/>
            <person name="Horikoshi K."/>
        </authorList>
    </citation>
    <scope>NUCLEOTIDE SEQUENCE</scope>
</reference>
<organism evidence="1">
    <name type="scientific">uncultured Acetothermia bacterium</name>
    <dbReference type="NCBI Taxonomy" id="236499"/>
    <lineage>
        <taxon>Bacteria</taxon>
        <taxon>Candidatus Bipolaricaulota</taxon>
        <taxon>environmental samples</taxon>
    </lineage>
</organism>
<evidence type="ECO:0000313" key="2">
    <source>
        <dbReference type="EMBL" id="BAL55482.1"/>
    </source>
</evidence>
<gene>
    <name evidence="1" type="ORF">HGMM_F23G10C32</name>
    <name evidence="2" type="ORF">HGMM_F27H04C40</name>
</gene>
<accession>H5SG93</accession>
<dbReference type="EMBL" id="AP011718">
    <property type="protein sequence ID" value="BAL55482.1"/>
    <property type="molecule type" value="Genomic_DNA"/>
</dbReference>
<protein>
    <recommendedName>
        <fullName evidence="3">Lipoprotein</fullName>
    </recommendedName>
</protein>
<dbReference type="PROSITE" id="PS51257">
    <property type="entry name" value="PROKAR_LIPOPROTEIN"/>
    <property type="match status" value="1"/>
</dbReference>
<dbReference type="AlphaFoldDB" id="H5SG93"/>